<keyword evidence="19" id="KW-1185">Reference proteome</keyword>
<keyword evidence="5" id="KW-0560">Oxidoreductase</keyword>
<evidence type="ECO:0000256" key="13">
    <source>
        <dbReference type="ARBA" id="ARBA00049456"/>
    </source>
</evidence>
<sequence>MTLPTASAAQHRDSRPDPPADPARALARARDLAPRFAARAGHHDASGSFPADDFADLRAHGLLGLLAPARLGGCGATFADYAAVATELGAGAGATALIFNMHASVTGALAHTPDDLVRQLGAPDSFFAARDRVLARAAEGALYAVAMSERGAGSRLSQITTAYHRTGSGYRVTGAKTFVSGAGHADAYLVAARDAGSDEPRISYFLVPAGEGVRVEHTWDSLGMRATGSHDLHLDAEVGPDALLGGLEGLAVLLAQVMPQWLVASYSAVYVGVARAALQEAVSHLRDRGLHTLPAVRARVGRADAAVAAAGLVVAEAARRVTEQPGTPETNRWVWRAKLTAGDTAAEVASSVLEAAGASATRRGHPLERLYRDARCGALQPATSDVCADWLGTAALQDDPDRDAQVPRW</sequence>
<keyword evidence="4" id="KW-0547">Nucleotide-binding</keyword>
<proteinExistence type="inferred from homology"/>
<evidence type="ECO:0000256" key="5">
    <source>
        <dbReference type="ARBA" id="ARBA00023002"/>
    </source>
</evidence>
<name>A0ABN2NUD9_9ACTN</name>
<comment type="pathway">
    <text evidence="7">Sulfur metabolism; dibenzothiophene degradation.</text>
</comment>
<evidence type="ECO:0000256" key="14">
    <source>
        <dbReference type="SAM" id="MobiDB-lite"/>
    </source>
</evidence>
<feature type="domain" description="Acyl-CoA dehydrogenase C-terminal" evidence="17">
    <location>
        <begin position="266"/>
        <end position="378"/>
    </location>
</feature>
<comment type="catalytic activity">
    <reaction evidence="13">
        <text>dibenzothiophene + 2 FMNH2 + 2 O2 = dibenzothiophene 5,5-dioxide + 2 FMN + 2 H2O + 2 H(+)</text>
        <dbReference type="Rhea" id="RHEA:49072"/>
        <dbReference type="ChEBI" id="CHEBI:15377"/>
        <dbReference type="ChEBI" id="CHEBI:15378"/>
        <dbReference type="ChEBI" id="CHEBI:15379"/>
        <dbReference type="ChEBI" id="CHEBI:23681"/>
        <dbReference type="ChEBI" id="CHEBI:57618"/>
        <dbReference type="ChEBI" id="CHEBI:58210"/>
        <dbReference type="ChEBI" id="CHEBI:90356"/>
        <dbReference type="EC" id="1.14.14.21"/>
    </reaction>
</comment>
<evidence type="ECO:0000256" key="8">
    <source>
        <dbReference type="ARBA" id="ARBA00034317"/>
    </source>
</evidence>
<comment type="catalytic activity">
    <reaction evidence="12">
        <text>dibenzothiophene 5-oxide + FMNH2 + O2 = dibenzothiophene 5,5-dioxide + FMN + H2O + H(+)</text>
        <dbReference type="Rhea" id="RHEA:49080"/>
        <dbReference type="ChEBI" id="CHEBI:15377"/>
        <dbReference type="ChEBI" id="CHEBI:15378"/>
        <dbReference type="ChEBI" id="CHEBI:15379"/>
        <dbReference type="ChEBI" id="CHEBI:23683"/>
        <dbReference type="ChEBI" id="CHEBI:57618"/>
        <dbReference type="ChEBI" id="CHEBI:58210"/>
        <dbReference type="ChEBI" id="CHEBI:90356"/>
    </reaction>
</comment>
<feature type="domain" description="Acyl-CoA dehydrogenase/oxidase N-terminal" evidence="16">
    <location>
        <begin position="30"/>
        <end position="109"/>
    </location>
</feature>
<dbReference type="InterPro" id="IPR036250">
    <property type="entry name" value="AcylCo_DH-like_C"/>
</dbReference>
<evidence type="ECO:0000256" key="7">
    <source>
        <dbReference type="ARBA" id="ARBA00034307"/>
    </source>
</evidence>
<evidence type="ECO:0000256" key="10">
    <source>
        <dbReference type="ARBA" id="ARBA00034345"/>
    </source>
</evidence>
<dbReference type="SUPFAM" id="SSF47203">
    <property type="entry name" value="Acyl-CoA dehydrogenase C-terminal domain-like"/>
    <property type="match status" value="1"/>
</dbReference>
<dbReference type="PANTHER" id="PTHR43884:SF12">
    <property type="entry name" value="ISOVALERYL-COA DEHYDROGENASE, MITOCHONDRIAL-RELATED"/>
    <property type="match status" value="1"/>
</dbReference>
<comment type="similarity">
    <text evidence="8">Belongs to the DszC flavin monooxygenase family.</text>
</comment>
<evidence type="ECO:0000256" key="6">
    <source>
        <dbReference type="ARBA" id="ARBA00023033"/>
    </source>
</evidence>
<dbReference type="Pfam" id="PF02770">
    <property type="entry name" value="Acyl-CoA_dh_M"/>
    <property type="match status" value="1"/>
</dbReference>
<accession>A0ABN2NUD9</accession>
<comment type="caution">
    <text evidence="18">The sequence shown here is derived from an EMBL/GenBank/DDBJ whole genome shotgun (WGS) entry which is preliminary data.</text>
</comment>
<dbReference type="CDD" id="cd00567">
    <property type="entry name" value="ACAD"/>
    <property type="match status" value="1"/>
</dbReference>
<dbReference type="Pfam" id="PF08028">
    <property type="entry name" value="Acyl-CoA_dh_2"/>
    <property type="match status" value="1"/>
</dbReference>
<protein>
    <recommendedName>
        <fullName evidence="10">Dibenzothiophene monooxygenase</fullName>
        <ecNumber evidence="9">1.14.14.21</ecNumber>
    </recommendedName>
</protein>
<evidence type="ECO:0000256" key="9">
    <source>
        <dbReference type="ARBA" id="ARBA00034328"/>
    </source>
</evidence>
<dbReference type="Proteomes" id="UP001501303">
    <property type="component" value="Unassembled WGS sequence"/>
</dbReference>
<evidence type="ECO:0000313" key="19">
    <source>
        <dbReference type="Proteomes" id="UP001501303"/>
    </source>
</evidence>
<dbReference type="PANTHER" id="PTHR43884">
    <property type="entry name" value="ACYL-COA DEHYDROGENASE"/>
    <property type="match status" value="1"/>
</dbReference>
<feature type="domain" description="Acyl-CoA oxidase/dehydrogenase middle" evidence="15">
    <location>
        <begin position="144"/>
        <end position="235"/>
    </location>
</feature>
<dbReference type="Gene3D" id="1.10.540.10">
    <property type="entry name" value="Acyl-CoA dehydrogenase/oxidase, N-terminal domain"/>
    <property type="match status" value="1"/>
</dbReference>
<evidence type="ECO:0000256" key="3">
    <source>
        <dbReference type="ARBA" id="ARBA00022643"/>
    </source>
</evidence>
<evidence type="ECO:0000256" key="12">
    <source>
        <dbReference type="ARBA" id="ARBA00048445"/>
    </source>
</evidence>
<keyword evidence="3" id="KW-0288">FMN</keyword>
<dbReference type="EMBL" id="BAAAMJ010000010">
    <property type="protein sequence ID" value="GAA1903315.1"/>
    <property type="molecule type" value="Genomic_DNA"/>
</dbReference>
<evidence type="ECO:0000256" key="1">
    <source>
        <dbReference type="ARBA" id="ARBA00004496"/>
    </source>
</evidence>
<dbReference type="PIRSF" id="PIRSF016578">
    <property type="entry name" value="HsaA"/>
    <property type="match status" value="1"/>
</dbReference>
<dbReference type="Pfam" id="PF02771">
    <property type="entry name" value="Acyl-CoA_dh_N"/>
    <property type="match status" value="1"/>
</dbReference>
<dbReference type="InterPro" id="IPR046373">
    <property type="entry name" value="Acyl-CoA_Oxase/DH_mid-dom_sf"/>
</dbReference>
<comment type="subcellular location">
    <subcellularLocation>
        <location evidence="1">Cytoplasm</location>
    </subcellularLocation>
</comment>
<comment type="catalytic activity">
    <reaction evidence="11">
        <text>dibenzothiophene + FMNH2 + O2 = dibenzothiophene 5-oxide + FMN + H2O + H(+)</text>
        <dbReference type="Rhea" id="RHEA:49076"/>
        <dbReference type="ChEBI" id="CHEBI:15377"/>
        <dbReference type="ChEBI" id="CHEBI:15378"/>
        <dbReference type="ChEBI" id="CHEBI:15379"/>
        <dbReference type="ChEBI" id="CHEBI:23681"/>
        <dbReference type="ChEBI" id="CHEBI:23683"/>
        <dbReference type="ChEBI" id="CHEBI:57618"/>
        <dbReference type="ChEBI" id="CHEBI:58210"/>
    </reaction>
</comment>
<evidence type="ECO:0000256" key="4">
    <source>
        <dbReference type="ARBA" id="ARBA00022741"/>
    </source>
</evidence>
<dbReference type="InterPro" id="IPR006091">
    <property type="entry name" value="Acyl-CoA_Oxase/DH_mid-dom"/>
</dbReference>
<evidence type="ECO:0000259" key="17">
    <source>
        <dbReference type="Pfam" id="PF08028"/>
    </source>
</evidence>
<dbReference type="InterPro" id="IPR037069">
    <property type="entry name" value="AcylCoA_DH/ox_N_sf"/>
</dbReference>
<dbReference type="SUPFAM" id="SSF56645">
    <property type="entry name" value="Acyl-CoA dehydrogenase NM domain-like"/>
    <property type="match status" value="1"/>
</dbReference>
<evidence type="ECO:0000313" key="18">
    <source>
        <dbReference type="EMBL" id="GAA1903315.1"/>
    </source>
</evidence>
<evidence type="ECO:0000259" key="15">
    <source>
        <dbReference type="Pfam" id="PF02770"/>
    </source>
</evidence>
<feature type="region of interest" description="Disordered" evidence="14">
    <location>
        <begin position="1"/>
        <end position="23"/>
    </location>
</feature>
<dbReference type="InterPro" id="IPR013107">
    <property type="entry name" value="Acyl-CoA_DH_C"/>
</dbReference>
<dbReference type="Gene3D" id="2.40.110.10">
    <property type="entry name" value="Butyryl-CoA Dehydrogenase, subunit A, domain 2"/>
    <property type="match status" value="1"/>
</dbReference>
<dbReference type="InterPro" id="IPR009100">
    <property type="entry name" value="AcylCoA_DH/oxidase_NM_dom_sf"/>
</dbReference>
<dbReference type="EC" id="1.14.14.21" evidence="9"/>
<evidence type="ECO:0000256" key="11">
    <source>
        <dbReference type="ARBA" id="ARBA00047859"/>
    </source>
</evidence>
<organism evidence="18 19">
    <name type="scientific">Streptomyces sodiiphilus</name>
    <dbReference type="NCBI Taxonomy" id="226217"/>
    <lineage>
        <taxon>Bacteria</taxon>
        <taxon>Bacillati</taxon>
        <taxon>Actinomycetota</taxon>
        <taxon>Actinomycetes</taxon>
        <taxon>Kitasatosporales</taxon>
        <taxon>Streptomycetaceae</taxon>
        <taxon>Streptomyces</taxon>
    </lineage>
</organism>
<evidence type="ECO:0000259" key="16">
    <source>
        <dbReference type="Pfam" id="PF02771"/>
    </source>
</evidence>
<dbReference type="RefSeq" id="WP_344259415.1">
    <property type="nucleotide sequence ID" value="NZ_BAAAMJ010000010.1"/>
</dbReference>
<dbReference type="InterPro" id="IPR013786">
    <property type="entry name" value="AcylCoA_DH/ox_N"/>
</dbReference>
<keyword evidence="2" id="KW-0285">Flavoprotein</keyword>
<evidence type="ECO:0000256" key="2">
    <source>
        <dbReference type="ARBA" id="ARBA00022630"/>
    </source>
</evidence>
<dbReference type="Gene3D" id="1.20.140.10">
    <property type="entry name" value="Butyryl-CoA Dehydrogenase, subunit A, domain 3"/>
    <property type="match status" value="1"/>
</dbReference>
<reference evidence="18 19" key="1">
    <citation type="journal article" date="2019" name="Int. J. Syst. Evol. Microbiol.">
        <title>The Global Catalogue of Microorganisms (GCM) 10K type strain sequencing project: providing services to taxonomists for standard genome sequencing and annotation.</title>
        <authorList>
            <consortium name="The Broad Institute Genomics Platform"/>
            <consortium name="The Broad Institute Genome Sequencing Center for Infectious Disease"/>
            <person name="Wu L."/>
            <person name="Ma J."/>
        </authorList>
    </citation>
    <scope>NUCLEOTIDE SEQUENCE [LARGE SCALE GENOMIC DNA]</scope>
    <source>
        <strain evidence="18 19">JCM 13581</strain>
    </source>
</reference>
<keyword evidence="6" id="KW-0503">Monooxygenase</keyword>
<gene>
    <name evidence="18" type="ORF">GCM10009716_11600</name>
</gene>